<reference evidence="1" key="1">
    <citation type="journal article" date="2014" name="Int. J. Syst. Evol. Microbiol.">
        <title>Complete genome sequence of Corynebacterium casei LMG S-19264T (=DSM 44701T), isolated from a smear-ripened cheese.</title>
        <authorList>
            <consortium name="US DOE Joint Genome Institute (JGI-PGF)"/>
            <person name="Walter F."/>
            <person name="Albersmeier A."/>
            <person name="Kalinowski J."/>
            <person name="Ruckert C."/>
        </authorList>
    </citation>
    <scope>NUCLEOTIDE SEQUENCE</scope>
    <source>
        <strain evidence="1">JCM 17820</strain>
    </source>
</reference>
<gene>
    <name evidence="1" type="ORF">GCM10009030_30980</name>
</gene>
<dbReference type="AlphaFoldDB" id="A0A830GSE6"/>
<proteinExistence type="predicted"/>
<sequence length="116" mass="12962">MTVEVTAHHVSNVGVWRPPYLIDGRNSEPEVALDVTNATIKPHTSVITESANTTNDAYWRWDERQQNVTLQLPIVVPRDAHPGLYKYRLVADAGEPGWSESEVVNGTVRVSNASRR</sequence>
<protein>
    <submittedName>
        <fullName evidence="1">Uncharacterized protein</fullName>
    </submittedName>
</protein>
<name>A0A830GSE6_9EURY</name>
<organism evidence="1 2">
    <name type="scientific">Haloarcula pellucida</name>
    <dbReference type="NCBI Taxonomy" id="1427151"/>
    <lineage>
        <taxon>Archaea</taxon>
        <taxon>Methanobacteriati</taxon>
        <taxon>Methanobacteriota</taxon>
        <taxon>Stenosarchaea group</taxon>
        <taxon>Halobacteria</taxon>
        <taxon>Halobacteriales</taxon>
        <taxon>Haloarculaceae</taxon>
        <taxon>Haloarcula</taxon>
    </lineage>
</organism>
<dbReference type="EMBL" id="BMOU01000005">
    <property type="protein sequence ID" value="GGN99442.1"/>
    <property type="molecule type" value="Genomic_DNA"/>
</dbReference>
<keyword evidence="2" id="KW-1185">Reference proteome</keyword>
<dbReference type="Proteomes" id="UP000605784">
    <property type="component" value="Unassembled WGS sequence"/>
</dbReference>
<reference evidence="1" key="2">
    <citation type="submission" date="2020-09" db="EMBL/GenBank/DDBJ databases">
        <authorList>
            <person name="Sun Q."/>
            <person name="Ohkuma M."/>
        </authorList>
    </citation>
    <scope>NUCLEOTIDE SEQUENCE</scope>
    <source>
        <strain evidence="1">JCM 17820</strain>
    </source>
</reference>
<evidence type="ECO:0000313" key="1">
    <source>
        <dbReference type="EMBL" id="GGN99442.1"/>
    </source>
</evidence>
<evidence type="ECO:0000313" key="2">
    <source>
        <dbReference type="Proteomes" id="UP000605784"/>
    </source>
</evidence>
<comment type="caution">
    <text evidence="1">The sequence shown here is derived from an EMBL/GenBank/DDBJ whole genome shotgun (WGS) entry which is preliminary data.</text>
</comment>
<accession>A0A830GSE6</accession>